<dbReference type="SUPFAM" id="SSF54001">
    <property type="entry name" value="Cysteine proteinases"/>
    <property type="match status" value="1"/>
</dbReference>
<feature type="compositionally biased region" description="Polar residues" evidence="1">
    <location>
        <begin position="429"/>
        <end position="445"/>
    </location>
</feature>
<feature type="compositionally biased region" description="Polar residues" evidence="1">
    <location>
        <begin position="144"/>
        <end position="155"/>
    </location>
</feature>
<dbReference type="PROSITE" id="PS50030">
    <property type="entry name" value="UBA"/>
    <property type="match status" value="1"/>
</dbReference>
<feature type="region of interest" description="Disordered" evidence="1">
    <location>
        <begin position="202"/>
        <end position="242"/>
    </location>
</feature>
<feature type="domain" description="UBA" evidence="2">
    <location>
        <begin position="93"/>
        <end position="133"/>
    </location>
</feature>
<name>A0ABP0LUN9_9DINO</name>
<evidence type="ECO:0000313" key="5">
    <source>
        <dbReference type="Proteomes" id="UP001642464"/>
    </source>
</evidence>
<evidence type="ECO:0000256" key="1">
    <source>
        <dbReference type="SAM" id="MobiDB-lite"/>
    </source>
</evidence>
<organism evidence="4 5">
    <name type="scientific">Durusdinium trenchii</name>
    <dbReference type="NCBI Taxonomy" id="1381693"/>
    <lineage>
        <taxon>Eukaryota</taxon>
        <taxon>Sar</taxon>
        <taxon>Alveolata</taxon>
        <taxon>Dinophyceae</taxon>
        <taxon>Suessiales</taxon>
        <taxon>Symbiodiniaceae</taxon>
        <taxon>Durusdinium</taxon>
    </lineage>
</organism>
<feature type="non-terminal residue" evidence="4">
    <location>
        <position position="445"/>
    </location>
</feature>
<protein>
    <submittedName>
        <fullName evidence="4">OVARIAN TUMOR DOMAIN-containing deubiquitinating enzyme 11 (OTU domain-containing protein 11) (Deubiquitinating enzyme OTU11)</fullName>
    </submittedName>
</protein>
<gene>
    <name evidence="4" type="ORF">SCF082_LOCUS24431</name>
</gene>
<feature type="domain" description="OTU" evidence="3">
    <location>
        <begin position="257"/>
        <end position="390"/>
    </location>
</feature>
<evidence type="ECO:0000259" key="2">
    <source>
        <dbReference type="PROSITE" id="PS50030"/>
    </source>
</evidence>
<dbReference type="InterPro" id="IPR003323">
    <property type="entry name" value="OTU_dom"/>
</dbReference>
<feature type="region of interest" description="Disordered" evidence="1">
    <location>
        <begin position="417"/>
        <end position="445"/>
    </location>
</feature>
<reference evidence="4 5" key="1">
    <citation type="submission" date="2024-02" db="EMBL/GenBank/DDBJ databases">
        <authorList>
            <person name="Chen Y."/>
            <person name="Shah S."/>
            <person name="Dougan E. K."/>
            <person name="Thang M."/>
            <person name="Chan C."/>
        </authorList>
    </citation>
    <scope>NUCLEOTIDE SEQUENCE [LARGE SCALE GENOMIC DNA]</scope>
</reference>
<feature type="region of interest" description="Disordered" evidence="1">
    <location>
        <begin position="144"/>
        <end position="166"/>
    </location>
</feature>
<dbReference type="PANTHER" id="PTHR12419">
    <property type="entry name" value="OTU DOMAIN CONTAINING PROTEIN"/>
    <property type="match status" value="1"/>
</dbReference>
<dbReference type="InterPro" id="IPR038765">
    <property type="entry name" value="Papain-like_cys_pep_sf"/>
</dbReference>
<dbReference type="CDD" id="cd22751">
    <property type="entry name" value="OTU_plant_OTU9-like"/>
    <property type="match status" value="1"/>
</dbReference>
<dbReference type="Proteomes" id="UP001642464">
    <property type="component" value="Unassembled WGS sequence"/>
</dbReference>
<keyword evidence="5" id="KW-1185">Reference proteome</keyword>
<proteinExistence type="predicted"/>
<dbReference type="PANTHER" id="PTHR12419:SF11">
    <property type="entry name" value="OTU DOMAIN-CONTAINING PROTEIN DDB_G0284757"/>
    <property type="match status" value="1"/>
</dbReference>
<feature type="compositionally biased region" description="Low complexity" evidence="1">
    <location>
        <begin position="417"/>
        <end position="427"/>
    </location>
</feature>
<dbReference type="Pfam" id="PF02338">
    <property type="entry name" value="OTU"/>
    <property type="match status" value="1"/>
</dbReference>
<comment type="caution">
    <text evidence="4">The sequence shown here is derived from an EMBL/GenBank/DDBJ whole genome shotgun (WGS) entry which is preliminary data.</text>
</comment>
<evidence type="ECO:0000259" key="3">
    <source>
        <dbReference type="PROSITE" id="PS50802"/>
    </source>
</evidence>
<feature type="compositionally biased region" description="Basic and acidic residues" evidence="1">
    <location>
        <begin position="12"/>
        <end position="24"/>
    </location>
</feature>
<feature type="compositionally biased region" description="Low complexity" evidence="1">
    <location>
        <begin position="217"/>
        <end position="237"/>
    </location>
</feature>
<feature type="region of interest" description="Disordered" evidence="1">
    <location>
        <begin position="1"/>
        <end position="24"/>
    </location>
</feature>
<sequence length="445" mass="48785">MGNAESTSGGGAKRDAAGVTRSRRDLHASSELLDELVGTLGCPEEVAVHLVEEHQGDERQVVLALARAVNSEEHGGKVSSKSSPKLTDKFRRSVHFKEIHQVRALGFPEAETISALRQARYHVVPAVKILLRDKFHKRLLQASGEASGTPKTSAQLPPPPPPPIRERADHAERMLQQLKGCKTAGWNPTLIRAVSKLKLNAKRARAGSPSNTPQGDADAAGEPPASQAAPQAAPSQAARRDKPDVTLLRQRLENFGLAELVMEADGNCQFRSVSFELYGSQAFHAHVRARAIGYIKGHMEEFSMFFETPQELRAYIREMSADRTWGDELTLKAISEAFSTVIHVLTSTKGFGGFFLEYMPRSASDEHDMLKPHAFMTYLSPVHYNVMTLRDCPLRRKTSKQAIHFLQQHLSSTSSITSASSNSKLASRPPSTTITTGSSDPSRKP</sequence>
<dbReference type="PROSITE" id="PS50802">
    <property type="entry name" value="OTU"/>
    <property type="match status" value="1"/>
</dbReference>
<dbReference type="InterPro" id="IPR015940">
    <property type="entry name" value="UBA"/>
</dbReference>
<dbReference type="EMBL" id="CAXAMM010017978">
    <property type="protein sequence ID" value="CAK9042468.1"/>
    <property type="molecule type" value="Genomic_DNA"/>
</dbReference>
<dbReference type="Gene3D" id="3.90.70.80">
    <property type="match status" value="1"/>
</dbReference>
<evidence type="ECO:0000313" key="4">
    <source>
        <dbReference type="EMBL" id="CAK9042468.1"/>
    </source>
</evidence>
<accession>A0ABP0LUN9</accession>
<dbReference type="InterPro" id="IPR050704">
    <property type="entry name" value="Peptidase_C85-like"/>
</dbReference>